<name>A0A401RT14_CHIPU</name>
<sequence>MADSSVVPVAPPELVALVENTRNPAMLMMSESVCHGEWSPWINQNTPTISKPKDVELLFPIMDMLCPHSEDVENIQCQYVSNPGKPLSESADHVICDSDLGLVCKVSKSTSRKICDDYEIRVCCKPHMMPGSTTISKTTKSGETSAFSKNDVYICEDIFQ</sequence>
<protein>
    <recommendedName>
        <fullName evidence="5">WxxW domain-containing protein</fullName>
    </recommendedName>
</protein>
<gene>
    <name evidence="6" type="ORF">chiPu_0019750</name>
</gene>
<dbReference type="Pfam" id="PF13330">
    <property type="entry name" value="Mucin2_WxxW"/>
    <property type="match status" value="1"/>
</dbReference>
<dbReference type="InterPro" id="IPR025155">
    <property type="entry name" value="WxxW_domain"/>
</dbReference>
<evidence type="ECO:0000256" key="3">
    <source>
        <dbReference type="ARBA" id="ARBA00022729"/>
    </source>
</evidence>
<comment type="caution">
    <text evidence="6">The sequence shown here is derived from an EMBL/GenBank/DDBJ whole genome shotgun (WGS) entry which is preliminary data.</text>
</comment>
<reference evidence="6 7" key="1">
    <citation type="journal article" date="2018" name="Nat. Ecol. Evol.">
        <title>Shark genomes provide insights into elasmobranch evolution and the origin of vertebrates.</title>
        <authorList>
            <person name="Hara Y"/>
            <person name="Yamaguchi K"/>
            <person name="Onimaru K"/>
            <person name="Kadota M"/>
            <person name="Koyanagi M"/>
            <person name="Keeley SD"/>
            <person name="Tatsumi K"/>
            <person name="Tanaka K"/>
            <person name="Motone F"/>
            <person name="Kageyama Y"/>
            <person name="Nozu R"/>
            <person name="Adachi N"/>
            <person name="Nishimura O"/>
            <person name="Nakagawa R"/>
            <person name="Tanegashima C"/>
            <person name="Kiyatake I"/>
            <person name="Matsumoto R"/>
            <person name="Murakumo K"/>
            <person name="Nishida K"/>
            <person name="Terakita A"/>
            <person name="Kuratani S"/>
            <person name="Sato K"/>
            <person name="Hyodo S Kuraku.S."/>
        </authorList>
    </citation>
    <scope>NUCLEOTIDE SEQUENCE [LARGE SCALE GENOMIC DNA]</scope>
</reference>
<proteinExistence type="predicted"/>
<keyword evidence="7" id="KW-1185">Reference proteome</keyword>
<accession>A0A401RT14</accession>
<dbReference type="AlphaFoldDB" id="A0A401RT14"/>
<feature type="domain" description="WxxW" evidence="5">
    <location>
        <begin position="38"/>
        <end position="124"/>
    </location>
</feature>
<evidence type="ECO:0000256" key="1">
    <source>
        <dbReference type="ARBA" id="ARBA00004613"/>
    </source>
</evidence>
<evidence type="ECO:0000313" key="7">
    <source>
        <dbReference type="Proteomes" id="UP000287033"/>
    </source>
</evidence>
<dbReference type="Proteomes" id="UP000287033">
    <property type="component" value="Unassembled WGS sequence"/>
</dbReference>
<keyword evidence="2" id="KW-0964">Secreted</keyword>
<dbReference type="EMBL" id="BEZZ01002149">
    <property type="protein sequence ID" value="GCC21283.1"/>
    <property type="molecule type" value="Genomic_DNA"/>
</dbReference>
<evidence type="ECO:0000256" key="2">
    <source>
        <dbReference type="ARBA" id="ARBA00022525"/>
    </source>
</evidence>
<evidence type="ECO:0000256" key="4">
    <source>
        <dbReference type="ARBA" id="ARBA00023180"/>
    </source>
</evidence>
<keyword evidence="4" id="KW-0325">Glycoprotein</keyword>
<evidence type="ECO:0000313" key="6">
    <source>
        <dbReference type="EMBL" id="GCC21283.1"/>
    </source>
</evidence>
<comment type="subcellular location">
    <subcellularLocation>
        <location evidence="1">Secreted</location>
    </subcellularLocation>
</comment>
<evidence type="ECO:0000259" key="5">
    <source>
        <dbReference type="Pfam" id="PF13330"/>
    </source>
</evidence>
<organism evidence="6 7">
    <name type="scientific">Chiloscyllium punctatum</name>
    <name type="common">Brownbanded bambooshark</name>
    <name type="synonym">Hemiscyllium punctatum</name>
    <dbReference type="NCBI Taxonomy" id="137246"/>
    <lineage>
        <taxon>Eukaryota</taxon>
        <taxon>Metazoa</taxon>
        <taxon>Chordata</taxon>
        <taxon>Craniata</taxon>
        <taxon>Vertebrata</taxon>
        <taxon>Chondrichthyes</taxon>
        <taxon>Elasmobranchii</taxon>
        <taxon>Galeomorphii</taxon>
        <taxon>Galeoidea</taxon>
        <taxon>Orectolobiformes</taxon>
        <taxon>Hemiscylliidae</taxon>
        <taxon>Chiloscyllium</taxon>
    </lineage>
</organism>
<dbReference type="GO" id="GO:0005576">
    <property type="term" value="C:extracellular region"/>
    <property type="evidence" value="ECO:0007669"/>
    <property type="project" value="UniProtKB-SubCell"/>
</dbReference>
<keyword evidence="3" id="KW-0732">Signal</keyword>